<evidence type="ECO:0000313" key="2">
    <source>
        <dbReference type="EMBL" id="CAB0005582.1"/>
    </source>
</evidence>
<protein>
    <submittedName>
        <fullName evidence="2">Uncharacterized protein</fullName>
    </submittedName>
</protein>
<proteinExistence type="predicted"/>
<reference evidence="2 3" key="1">
    <citation type="submission" date="2020-02" db="EMBL/GenBank/DDBJ databases">
        <authorList>
            <person name="Ferguson B K."/>
        </authorList>
    </citation>
    <scope>NUCLEOTIDE SEQUENCE [LARGE SCALE GENOMIC DNA]</scope>
</reference>
<evidence type="ECO:0000256" key="1">
    <source>
        <dbReference type="SAM" id="SignalP"/>
    </source>
</evidence>
<feature type="chain" id="PRO_5026111366" evidence="1">
    <location>
        <begin position="17"/>
        <end position="153"/>
    </location>
</feature>
<organism evidence="2 3">
    <name type="scientific">Nesidiocoris tenuis</name>
    <dbReference type="NCBI Taxonomy" id="355587"/>
    <lineage>
        <taxon>Eukaryota</taxon>
        <taxon>Metazoa</taxon>
        <taxon>Ecdysozoa</taxon>
        <taxon>Arthropoda</taxon>
        <taxon>Hexapoda</taxon>
        <taxon>Insecta</taxon>
        <taxon>Pterygota</taxon>
        <taxon>Neoptera</taxon>
        <taxon>Paraneoptera</taxon>
        <taxon>Hemiptera</taxon>
        <taxon>Heteroptera</taxon>
        <taxon>Panheteroptera</taxon>
        <taxon>Cimicomorpha</taxon>
        <taxon>Miridae</taxon>
        <taxon>Dicyphina</taxon>
        <taxon>Nesidiocoris</taxon>
    </lineage>
</organism>
<dbReference type="EMBL" id="CADCXU010016554">
    <property type="protein sequence ID" value="CAB0005582.1"/>
    <property type="molecule type" value="Genomic_DNA"/>
</dbReference>
<name>A0A6H5GQ13_9HEMI</name>
<accession>A0A6H5GQ13</accession>
<sequence length="153" mass="16450">MAAGAVLLVASSGAMAAEFGIGLCEYTVSPRSGDVMWGIKNASTMDDSTYAQMEKYCNSAANMQRARVELGKQPEMPVADPAPLPAEGVNIDEATDTYQACVLGATGDSKGYLRMVSGYARDARMQAVLRKAHSYGYNVARTYRDCTNYVMGY</sequence>
<gene>
    <name evidence="2" type="ORF">NTEN_LOCUS11059</name>
</gene>
<feature type="signal peptide" evidence="1">
    <location>
        <begin position="1"/>
        <end position="16"/>
    </location>
</feature>
<evidence type="ECO:0000313" key="3">
    <source>
        <dbReference type="Proteomes" id="UP000479000"/>
    </source>
</evidence>
<dbReference type="AlphaFoldDB" id="A0A6H5GQ13"/>
<dbReference type="Proteomes" id="UP000479000">
    <property type="component" value="Unassembled WGS sequence"/>
</dbReference>
<keyword evidence="3" id="KW-1185">Reference proteome</keyword>
<keyword evidence="1" id="KW-0732">Signal</keyword>